<evidence type="ECO:0000256" key="6">
    <source>
        <dbReference type="ARBA" id="ARBA00022692"/>
    </source>
</evidence>
<evidence type="ECO:0000256" key="5">
    <source>
        <dbReference type="ARBA" id="ARBA00022679"/>
    </source>
</evidence>
<dbReference type="GeneID" id="19236843"/>
<proteinExistence type="inferred from homology"/>
<keyword evidence="6 22" id="KW-0812">Transmembrane</keyword>
<evidence type="ECO:0000256" key="20">
    <source>
        <dbReference type="ARBA" id="ARBA00041260"/>
    </source>
</evidence>
<feature type="compositionally biased region" description="Basic and acidic residues" evidence="21">
    <location>
        <begin position="1053"/>
        <end position="1067"/>
    </location>
</feature>
<evidence type="ECO:0000256" key="21">
    <source>
        <dbReference type="SAM" id="MobiDB-lite"/>
    </source>
</evidence>
<evidence type="ECO:0000256" key="10">
    <source>
        <dbReference type="ARBA" id="ARBA00022840"/>
    </source>
</evidence>
<dbReference type="HOGENOM" id="CLU_273956_0_0_1"/>
<dbReference type="InterPro" id="IPR011009">
    <property type="entry name" value="Kinase-like_dom_sf"/>
</dbReference>
<name>U1GIC1_ENDPU</name>
<accession>U1GIC1</accession>
<evidence type="ECO:0000256" key="12">
    <source>
        <dbReference type="ARBA" id="ARBA00022989"/>
    </source>
</evidence>
<feature type="domain" description="AGC-kinase C-terminal" evidence="24">
    <location>
        <begin position="908"/>
        <end position="999"/>
    </location>
</feature>
<dbReference type="PROSITE" id="PS50011">
    <property type="entry name" value="PROTEIN_KINASE_DOM"/>
    <property type="match status" value="1"/>
</dbReference>
<keyword evidence="15" id="KW-0326">Glycosidase</keyword>
<sequence>MPKPRRESAAAADNRPAFNRPPGAKTRPAAVAAAAAADEIIPATPKRTTRPKAKESPATSPVKKTSGEKHRGHGRSPPKSSPAKDTAKHASTSSYNSTSQLLSADSLAKLNAHNEKVETQEKELQRKRKENQYKTVGKNVSGQKRRKKNREVSGIRMEEGRTNEKHAYVRRRGGAASVQDFIRKRGGNGQGPSRRCLVVLVVIVILLLIILVPVGVLVIGRNSQQSASSAGPSNANLKNVDPNSIPAAAKGTDTDPFTWYDTSDFNVTYTAETVGGLSVMGLMSEWDDSNRPNNNVPPLEDRFAYGSMPIRGVNVGGWLSIEPFITPSLFNTFTASDNVVDEYTLTERLGPGPAKQLLEAHYATFVTEQTFVDIVEAGMDHVRIPFSYWAVTTYDGDPYVPKTSWRYLLRGIEWCRKHGLRVKLDLHGAPGSQNGWNHSGRLGTVGWLNGADGALNGQRTLDIHNQLSQFFAQDRYKNVVTIYGLVNEPKMMTLPTQAVLQWNEQAIDIIRKNGIQQYIAFGDGFLGLNKWNGLFQDVDRALVMDTHQYVIFNNEQLAFTHQNKINMACQGWSSMLSAANNPSTGWGPVLCGEWSQADTDCTQHLNNVGVGSRWAGTLNTGDPTTQVLTPVCSEPPCSCELANASPSQYSAAYKQFLKMFAEAQIHSFERAWGWFYWTWETESATQWSWKLGRAAGILPQKAYAPDFKCDSAVPSFSDLGESYRYIVVDLMNGGDLRFHISRKTFTEDALRFWMAELGCALRYIHTQGIVHRDVKPDNVLLDSQGHVHLADFNVASDFRPGKLLHSRSGTLAYLAPEVFDGSGYQSEVDWWSLGVTFYECLYNKRPFDARGHEALAASIKAANPRFYVTQPPVSMPCLHAISSLLEKDRRKRIGAAGFETFTSNPFFQSIDFVALERKQIPPIFVPSTEKTNFDATYDLEELLLEEAPLEARARRQKPRAELKDDATDREIREDELHRMVETMFEPFDYTTTSYEGTAAAALANGKEERPEITSASSHRSHTRSSTTSPGGSPPLDAASMPTPGASATSHPEYSAKADKKQKKDISKSEGSSASNPTSFSRPIPPKRTSGASRKVSKSGGIQMVLDEAGSWSGLSDQNATLPVDSLEGVGKEGKGGGTGMLGFLSRKKGRDRSPKPQEPGILGKEGARRIIG</sequence>
<dbReference type="GO" id="GO:0005524">
    <property type="term" value="F:ATP binding"/>
    <property type="evidence" value="ECO:0007669"/>
    <property type="project" value="UniProtKB-KW"/>
</dbReference>
<dbReference type="PANTHER" id="PTHR31297">
    <property type="entry name" value="GLUCAN ENDO-1,6-BETA-GLUCOSIDASE B"/>
    <property type="match status" value="1"/>
</dbReference>
<dbReference type="Gene3D" id="3.30.200.20">
    <property type="entry name" value="Phosphorylase Kinase, domain 1"/>
    <property type="match status" value="1"/>
</dbReference>
<keyword evidence="10" id="KW-0067">ATP-binding</keyword>
<evidence type="ECO:0000256" key="11">
    <source>
        <dbReference type="ARBA" id="ARBA00022968"/>
    </source>
</evidence>
<feature type="compositionally biased region" description="Polar residues" evidence="21">
    <location>
        <begin position="89"/>
        <end position="99"/>
    </location>
</feature>
<keyword evidence="5" id="KW-0808">Transferase</keyword>
<evidence type="ECO:0000256" key="1">
    <source>
        <dbReference type="ARBA" id="ARBA00004401"/>
    </source>
</evidence>
<evidence type="ECO:0000256" key="15">
    <source>
        <dbReference type="ARBA" id="ARBA00023295"/>
    </source>
</evidence>
<dbReference type="InterPro" id="IPR000961">
    <property type="entry name" value="AGC-kinase_C"/>
</dbReference>
<keyword evidence="26" id="KW-1185">Reference proteome</keyword>
<organism evidence="25 26">
    <name type="scientific">Endocarpon pusillum (strain Z07020 / HMAS-L-300199)</name>
    <name type="common">Lichen-forming fungus</name>
    <dbReference type="NCBI Taxonomy" id="1263415"/>
    <lineage>
        <taxon>Eukaryota</taxon>
        <taxon>Fungi</taxon>
        <taxon>Dikarya</taxon>
        <taxon>Ascomycota</taxon>
        <taxon>Pezizomycotina</taxon>
        <taxon>Eurotiomycetes</taxon>
        <taxon>Chaetothyriomycetidae</taxon>
        <taxon>Verrucariales</taxon>
        <taxon>Verrucariaceae</taxon>
        <taxon>Endocarpon</taxon>
    </lineage>
</organism>
<evidence type="ECO:0000256" key="18">
    <source>
        <dbReference type="ARBA" id="ARBA00037126"/>
    </source>
</evidence>
<keyword evidence="4" id="KW-0723">Serine/threonine-protein kinase</keyword>
<dbReference type="Gene3D" id="1.10.510.10">
    <property type="entry name" value="Transferase(Phosphotransferase) domain 1"/>
    <property type="match status" value="1"/>
</dbReference>
<dbReference type="SMART" id="SM00220">
    <property type="entry name" value="S_TKc"/>
    <property type="match status" value="1"/>
</dbReference>
<evidence type="ECO:0000256" key="3">
    <source>
        <dbReference type="ARBA" id="ARBA00022475"/>
    </source>
</evidence>
<feature type="transmembrane region" description="Helical" evidence="22">
    <location>
        <begin position="197"/>
        <end position="219"/>
    </location>
</feature>
<feature type="compositionally biased region" description="Polar residues" evidence="21">
    <location>
        <begin position="1069"/>
        <end position="1080"/>
    </location>
</feature>
<dbReference type="FunFam" id="3.20.20.80:FF:000033">
    <property type="entry name" value="Glucan 1,3-beta-glucosidase A"/>
    <property type="match status" value="1"/>
</dbReference>
<reference evidence="26" key="1">
    <citation type="journal article" date="2014" name="BMC Genomics">
        <title>Genome characteristics reveal the impact of lichenization on lichen-forming fungus Endocarpon pusillum Hedwig (Verrucariales, Ascomycota).</title>
        <authorList>
            <person name="Wang Y.-Y."/>
            <person name="Liu B."/>
            <person name="Zhang X.-Y."/>
            <person name="Zhou Q.-M."/>
            <person name="Zhang T."/>
            <person name="Li H."/>
            <person name="Yu Y.-F."/>
            <person name="Zhang X.-L."/>
            <person name="Hao X.-Y."/>
            <person name="Wang M."/>
            <person name="Wang L."/>
            <person name="Wei J.-C."/>
        </authorList>
    </citation>
    <scope>NUCLEOTIDE SEQUENCE [LARGE SCALE GENOMIC DNA]</scope>
    <source>
        <strain evidence="26">Z07020 / HMAS-L-300199</strain>
    </source>
</reference>
<evidence type="ECO:0000259" key="24">
    <source>
        <dbReference type="PROSITE" id="PS51285"/>
    </source>
</evidence>
<feature type="compositionally biased region" description="Polar residues" evidence="21">
    <location>
        <begin position="225"/>
        <end position="237"/>
    </location>
</feature>
<evidence type="ECO:0000256" key="17">
    <source>
        <dbReference type="ARBA" id="ARBA00036824"/>
    </source>
</evidence>
<dbReference type="GO" id="GO:0009251">
    <property type="term" value="P:glucan catabolic process"/>
    <property type="evidence" value="ECO:0007669"/>
    <property type="project" value="TreeGrafter"/>
</dbReference>
<feature type="region of interest" description="Disordered" evidence="21">
    <location>
        <begin position="116"/>
        <end position="153"/>
    </location>
</feature>
<keyword evidence="12 22" id="KW-1133">Transmembrane helix</keyword>
<keyword evidence="9" id="KW-0378">Hydrolase</keyword>
<comment type="subcellular location">
    <subcellularLocation>
        <location evidence="1">Cell membrane</location>
        <topology evidence="1">Single-pass type II membrane protein</topology>
    </subcellularLocation>
</comment>
<dbReference type="GO" id="GO:0005886">
    <property type="term" value="C:plasma membrane"/>
    <property type="evidence" value="ECO:0007669"/>
    <property type="project" value="UniProtKB-SubCell"/>
</dbReference>
<dbReference type="PANTHER" id="PTHR31297:SF34">
    <property type="entry name" value="GLUCAN 1,3-BETA-GLUCOSIDASE 2"/>
    <property type="match status" value="1"/>
</dbReference>
<keyword evidence="8" id="KW-0418">Kinase</keyword>
<evidence type="ECO:0000256" key="2">
    <source>
        <dbReference type="ARBA" id="ARBA00005641"/>
    </source>
</evidence>
<keyword evidence="13 22" id="KW-0472">Membrane</keyword>
<dbReference type="SUPFAM" id="SSF51445">
    <property type="entry name" value="(Trans)glycosidases"/>
    <property type="match status" value="1"/>
</dbReference>
<dbReference type="Proteomes" id="UP000019373">
    <property type="component" value="Unassembled WGS sequence"/>
</dbReference>
<evidence type="ECO:0000256" key="8">
    <source>
        <dbReference type="ARBA" id="ARBA00022777"/>
    </source>
</evidence>
<evidence type="ECO:0000256" key="9">
    <source>
        <dbReference type="ARBA" id="ARBA00022801"/>
    </source>
</evidence>
<dbReference type="InterPro" id="IPR017853">
    <property type="entry name" value="GH"/>
</dbReference>
<feature type="region of interest" description="Disordered" evidence="21">
    <location>
        <begin position="1002"/>
        <end position="1101"/>
    </location>
</feature>
<dbReference type="Pfam" id="PF00150">
    <property type="entry name" value="Cellulase"/>
    <property type="match status" value="1"/>
</dbReference>
<keyword evidence="3" id="KW-1003">Cell membrane</keyword>
<evidence type="ECO:0000256" key="19">
    <source>
        <dbReference type="ARBA" id="ARBA00038929"/>
    </source>
</evidence>
<keyword evidence="16" id="KW-0961">Cell wall biogenesis/degradation</keyword>
<evidence type="ECO:0000256" key="22">
    <source>
        <dbReference type="SAM" id="Phobius"/>
    </source>
</evidence>
<comment type="similarity">
    <text evidence="2">Belongs to the glycosyl hydrolase 5 (cellulase A) family.</text>
</comment>
<keyword evidence="11" id="KW-0735">Signal-anchor</keyword>
<evidence type="ECO:0000256" key="13">
    <source>
        <dbReference type="ARBA" id="ARBA00023136"/>
    </source>
</evidence>
<evidence type="ECO:0000313" key="25">
    <source>
        <dbReference type="EMBL" id="ERF71873.1"/>
    </source>
</evidence>
<dbReference type="GO" id="GO:0009986">
    <property type="term" value="C:cell surface"/>
    <property type="evidence" value="ECO:0007669"/>
    <property type="project" value="TreeGrafter"/>
</dbReference>
<feature type="region of interest" description="Disordered" evidence="21">
    <location>
        <begin position="225"/>
        <end position="249"/>
    </location>
</feature>
<feature type="region of interest" description="Disordered" evidence="21">
    <location>
        <begin position="1"/>
        <end position="99"/>
    </location>
</feature>
<comment type="function">
    <text evidence="18">Glucosidase involved in the degradation of cellulosic biomass. Active on lichenan.</text>
</comment>
<dbReference type="GO" id="GO:0071555">
    <property type="term" value="P:cell wall organization"/>
    <property type="evidence" value="ECO:0007669"/>
    <property type="project" value="UniProtKB-KW"/>
</dbReference>
<gene>
    <name evidence="25" type="ORF">EPUS_01788</name>
</gene>
<evidence type="ECO:0000256" key="7">
    <source>
        <dbReference type="ARBA" id="ARBA00022741"/>
    </source>
</evidence>
<dbReference type="GO" id="GO:0004338">
    <property type="term" value="F:glucan exo-1,3-beta-glucosidase activity"/>
    <property type="evidence" value="ECO:0007669"/>
    <property type="project" value="UniProtKB-EC"/>
</dbReference>
<evidence type="ECO:0000256" key="16">
    <source>
        <dbReference type="ARBA" id="ARBA00023316"/>
    </source>
</evidence>
<feature type="compositionally biased region" description="Low complexity" evidence="21">
    <location>
        <begin position="1013"/>
        <end position="1030"/>
    </location>
</feature>
<evidence type="ECO:0000259" key="23">
    <source>
        <dbReference type="PROSITE" id="PS50011"/>
    </source>
</evidence>
<evidence type="ECO:0000256" key="14">
    <source>
        <dbReference type="ARBA" id="ARBA00023180"/>
    </source>
</evidence>
<dbReference type="GO" id="GO:0004674">
    <property type="term" value="F:protein serine/threonine kinase activity"/>
    <property type="evidence" value="ECO:0007669"/>
    <property type="project" value="UniProtKB-KW"/>
</dbReference>
<keyword evidence="14" id="KW-0325">Glycoprotein</keyword>
<keyword evidence="7" id="KW-0547">Nucleotide-binding</keyword>
<dbReference type="eggNOG" id="KOG0598">
    <property type="taxonomic scope" value="Eukaryota"/>
</dbReference>
<dbReference type="InterPro" id="IPR050386">
    <property type="entry name" value="Glycosyl_hydrolase_5"/>
</dbReference>
<dbReference type="EC" id="3.2.1.58" evidence="19"/>
<dbReference type="Gene3D" id="3.20.20.80">
    <property type="entry name" value="Glycosidases"/>
    <property type="match status" value="1"/>
</dbReference>
<evidence type="ECO:0000313" key="26">
    <source>
        <dbReference type="Proteomes" id="UP000019373"/>
    </source>
</evidence>
<dbReference type="Pfam" id="PF00069">
    <property type="entry name" value="Pkinase"/>
    <property type="match status" value="1"/>
</dbReference>
<protein>
    <recommendedName>
        <fullName evidence="19">glucan 1,3-beta-glucosidase</fullName>
        <ecNumber evidence="19">3.2.1.58</ecNumber>
    </recommendedName>
    <alternativeName>
        <fullName evidence="20">Exo-1,3-beta-glucanase D</fullName>
    </alternativeName>
</protein>
<feature type="region of interest" description="Disordered" evidence="21">
    <location>
        <begin position="1125"/>
        <end position="1172"/>
    </location>
</feature>
<dbReference type="PROSITE" id="PS51285">
    <property type="entry name" value="AGC_KINASE_CTER"/>
    <property type="match status" value="1"/>
</dbReference>
<dbReference type="GO" id="GO:0005576">
    <property type="term" value="C:extracellular region"/>
    <property type="evidence" value="ECO:0007669"/>
    <property type="project" value="TreeGrafter"/>
</dbReference>
<dbReference type="RefSeq" id="XP_007802584.1">
    <property type="nucleotide sequence ID" value="XM_007804393.1"/>
</dbReference>
<dbReference type="EMBL" id="KE721191">
    <property type="protein sequence ID" value="ERF71873.1"/>
    <property type="molecule type" value="Genomic_DNA"/>
</dbReference>
<dbReference type="FunFam" id="1.10.510.10:FF:000469">
    <property type="entry name" value="Serine/threonine-protein kinase 32B"/>
    <property type="match status" value="1"/>
</dbReference>
<dbReference type="AlphaFoldDB" id="U1GIC1"/>
<dbReference type="OrthoDB" id="62120at2759"/>
<comment type="catalytic activity">
    <reaction evidence="17">
        <text>Successive hydrolysis of beta-D-glucose units from the non-reducing ends of (1-&gt;3)-beta-D-glucans, releasing alpha-glucose.</text>
        <dbReference type="EC" id="3.2.1.58"/>
    </reaction>
</comment>
<dbReference type="SUPFAM" id="SSF56112">
    <property type="entry name" value="Protein kinase-like (PK-like)"/>
    <property type="match status" value="1"/>
</dbReference>
<evidence type="ECO:0000256" key="4">
    <source>
        <dbReference type="ARBA" id="ARBA00022527"/>
    </source>
</evidence>
<feature type="domain" description="Protein kinase" evidence="23">
    <location>
        <begin position="602"/>
        <end position="907"/>
    </location>
</feature>
<dbReference type="InterPro" id="IPR008271">
    <property type="entry name" value="Ser/Thr_kinase_AS"/>
</dbReference>
<dbReference type="InterPro" id="IPR001547">
    <property type="entry name" value="Glyco_hydro_5"/>
</dbReference>
<dbReference type="InterPro" id="IPR000719">
    <property type="entry name" value="Prot_kinase_dom"/>
</dbReference>
<dbReference type="PROSITE" id="PS00108">
    <property type="entry name" value="PROTEIN_KINASE_ST"/>
    <property type="match status" value="1"/>
</dbReference>